<accession>A0ABQ4FV46</accession>
<comment type="caution">
    <text evidence="3">The sequence shown here is derived from an EMBL/GenBank/DDBJ whole genome shotgun (WGS) entry which is preliminary data.</text>
</comment>
<dbReference type="InterPro" id="IPR001296">
    <property type="entry name" value="Glyco_trans_1"/>
</dbReference>
<dbReference type="EMBL" id="BOOC01000005">
    <property type="protein sequence ID" value="GIH38646.1"/>
    <property type="molecule type" value="Genomic_DNA"/>
</dbReference>
<dbReference type="PANTHER" id="PTHR12526">
    <property type="entry name" value="GLYCOSYLTRANSFERASE"/>
    <property type="match status" value="1"/>
</dbReference>
<proteinExistence type="predicted"/>
<gene>
    <name evidence="3" type="ORF">Mco01_16460</name>
</gene>
<name>A0ABQ4FV46_9ACTN</name>
<evidence type="ECO:0000256" key="1">
    <source>
        <dbReference type="ARBA" id="ARBA00022679"/>
    </source>
</evidence>
<evidence type="ECO:0000313" key="4">
    <source>
        <dbReference type="Proteomes" id="UP000603904"/>
    </source>
</evidence>
<protein>
    <recommendedName>
        <fullName evidence="2">Glycosyl transferase family 1 domain-containing protein</fullName>
    </recommendedName>
</protein>
<feature type="domain" description="Glycosyl transferase family 1" evidence="2">
    <location>
        <begin position="111"/>
        <end position="218"/>
    </location>
</feature>
<organism evidence="3 4">
    <name type="scientific">Microbispora corallina</name>
    <dbReference type="NCBI Taxonomy" id="83302"/>
    <lineage>
        <taxon>Bacteria</taxon>
        <taxon>Bacillati</taxon>
        <taxon>Actinomycetota</taxon>
        <taxon>Actinomycetes</taxon>
        <taxon>Streptosporangiales</taxon>
        <taxon>Streptosporangiaceae</taxon>
        <taxon>Microbispora</taxon>
    </lineage>
</organism>
<keyword evidence="4" id="KW-1185">Reference proteome</keyword>
<reference evidence="3 4" key="1">
    <citation type="submission" date="2021-01" db="EMBL/GenBank/DDBJ databases">
        <title>Whole genome shotgun sequence of Microbispora corallina NBRC 16416.</title>
        <authorList>
            <person name="Komaki H."/>
            <person name="Tamura T."/>
        </authorList>
    </citation>
    <scope>NUCLEOTIDE SEQUENCE [LARGE SCALE GENOMIC DNA]</scope>
    <source>
        <strain evidence="3 4">NBRC 16416</strain>
    </source>
</reference>
<dbReference type="PANTHER" id="PTHR12526:SF636">
    <property type="entry name" value="BLL3647 PROTEIN"/>
    <property type="match status" value="1"/>
</dbReference>
<dbReference type="Proteomes" id="UP000603904">
    <property type="component" value="Unassembled WGS sequence"/>
</dbReference>
<dbReference type="Gene3D" id="3.40.50.2000">
    <property type="entry name" value="Glycogen Phosphorylase B"/>
    <property type="match status" value="2"/>
</dbReference>
<keyword evidence="1" id="KW-0808">Transferase</keyword>
<dbReference type="Pfam" id="PF00534">
    <property type="entry name" value="Glycos_transf_1"/>
    <property type="match status" value="1"/>
</dbReference>
<evidence type="ECO:0000259" key="2">
    <source>
        <dbReference type="Pfam" id="PF00534"/>
    </source>
</evidence>
<dbReference type="SUPFAM" id="SSF53756">
    <property type="entry name" value="UDP-Glycosyltransferase/glycogen phosphorylase"/>
    <property type="match status" value="1"/>
</dbReference>
<evidence type="ECO:0000313" key="3">
    <source>
        <dbReference type="EMBL" id="GIH38646.1"/>
    </source>
</evidence>
<sequence length="289" mass="30763">MDAIDRVAEALDRGTRPGDAVVSHESIDLAAACRLRGRRVVAALHSVPEVSLNYLPAAHLRTIADRVDHWVTWGSLAAGRLADQLKVGPERITVSGQCVEPDDRVVRRLPGSPACLTVARVDPVKNHGLILDALAVLARRMPGIRWHMVGPSVDDAHLHGLLGRAARLGVDGMVTWHGSRDDVAAVMLGSDVSVLTSHAEGLPRATQEAMALGVPTVMPAALVRDLTHAGLPVTYEGTAPEAVAAAVETALRVAPERRAAAASWVRRTWSWERVLADWAGALADGTRDA</sequence>